<dbReference type="EMBL" id="NCQP01000006">
    <property type="protein sequence ID" value="OWJ54251.1"/>
    <property type="molecule type" value="Genomic_DNA"/>
</dbReference>
<sequence>MPCFAGVDLAASPRRPSGVAIVCTTSPTEHLHIKRLTMLYSDAEITELILRDHARMVAIDAPLSLPPEGQGFRNVERQLLSLGGRLLPLTLSSMRKLALRAIKLKEALEKAGVVVIETHPSSVLRIADCSYIDVCNLFGLHLPREASRHEEDALVAALVAFCATRDCGYRVEGSDGAIYVLRPGICRTLSSFSTRF</sequence>
<accession>A0A0N7JCR9</accession>
<dbReference type="GeneID" id="26098437"/>
<evidence type="ECO:0000313" key="2">
    <source>
        <dbReference type="EMBL" id="OWJ54251.1"/>
    </source>
</evidence>
<dbReference type="RefSeq" id="WP_055407309.1">
    <property type="nucleotide sequence ID" value="NZ_CP013011.1"/>
</dbReference>
<gene>
    <name evidence="2" type="ORF">Pdsh_07105</name>
    <name evidence="1" type="ORF">Pyrde_0111</name>
</gene>
<dbReference type="EMBL" id="CP013011">
    <property type="protein sequence ID" value="ALL00161.1"/>
    <property type="molecule type" value="Genomic_DNA"/>
</dbReference>
<evidence type="ECO:0000313" key="3">
    <source>
        <dbReference type="Proteomes" id="UP000058613"/>
    </source>
</evidence>
<evidence type="ECO:0000313" key="1">
    <source>
        <dbReference type="EMBL" id="ALL00161.1"/>
    </source>
</evidence>
<dbReference type="Proteomes" id="UP000058613">
    <property type="component" value="Chromosome"/>
</dbReference>
<proteinExistence type="predicted"/>
<evidence type="ECO:0008006" key="5">
    <source>
        <dbReference type="Google" id="ProtNLM"/>
    </source>
</evidence>
<dbReference type="Proteomes" id="UP000196694">
    <property type="component" value="Unassembled WGS sequence"/>
</dbReference>
<dbReference type="STRING" id="1273541.Pyrde_0111"/>
<name>A0A0N7JCR9_9CREN</name>
<reference evidence="1 3" key="1">
    <citation type="submission" date="2015-10" db="EMBL/GenBank/DDBJ databases">
        <title>Complete genome sequence of hyperthermophilic archaeon Pyrodictium delaneyi Su06.</title>
        <authorList>
            <person name="Jung J.-H."/>
            <person name="Lin J."/>
            <person name="Holden J.F."/>
            <person name="Park C.-S."/>
        </authorList>
    </citation>
    <scope>NUCLEOTIDE SEQUENCE [LARGE SCALE GENOMIC DNA]</scope>
    <source>
        <strain evidence="1 3">Su06</strain>
    </source>
</reference>
<reference evidence="2 4" key="2">
    <citation type="submission" date="2017-05" db="EMBL/GenBank/DDBJ databases">
        <title>The draft genome of the hyperthermophilic archaeon 'Pyrodictium delaneyi strain Hulk', an iron and nitrate reducer, reveals the capacity for sulfate reduction.</title>
        <authorList>
            <person name="Demey L.M."/>
            <person name="Miller C."/>
            <person name="Manzella M."/>
            <person name="Reguera G."/>
            <person name="Kashefi K."/>
        </authorList>
    </citation>
    <scope>NUCLEOTIDE SEQUENCE [LARGE SCALE GENOMIC DNA]</scope>
    <source>
        <strain evidence="2 4">Hulk</strain>
    </source>
</reference>
<dbReference type="OrthoDB" id="50338at2157"/>
<dbReference type="InterPro" id="IPR007362">
    <property type="entry name" value="DUF429"/>
</dbReference>
<dbReference type="AlphaFoldDB" id="A0A0N7JCR9"/>
<organism evidence="1 3">
    <name type="scientific">Pyrodictium delaneyi</name>
    <dbReference type="NCBI Taxonomy" id="1273541"/>
    <lineage>
        <taxon>Archaea</taxon>
        <taxon>Thermoproteota</taxon>
        <taxon>Thermoprotei</taxon>
        <taxon>Desulfurococcales</taxon>
        <taxon>Pyrodictiaceae</taxon>
        <taxon>Pyrodictium</taxon>
    </lineage>
</organism>
<dbReference type="KEGG" id="pdl:Pyrde_0111"/>
<evidence type="ECO:0000313" key="4">
    <source>
        <dbReference type="Proteomes" id="UP000196694"/>
    </source>
</evidence>
<protein>
    <recommendedName>
        <fullName evidence="5">DUF429 domain-containing protein</fullName>
    </recommendedName>
</protein>
<dbReference type="Pfam" id="PF04250">
    <property type="entry name" value="DUF429"/>
    <property type="match status" value="1"/>
</dbReference>
<keyword evidence="4" id="KW-1185">Reference proteome</keyword>